<evidence type="ECO:0008006" key="3">
    <source>
        <dbReference type="Google" id="ProtNLM"/>
    </source>
</evidence>
<dbReference type="OrthoDB" id="2886653at2"/>
<dbReference type="EMBL" id="PDOE01000020">
    <property type="protein sequence ID" value="RKL65237.1"/>
    <property type="molecule type" value="Genomic_DNA"/>
</dbReference>
<reference evidence="1 2" key="1">
    <citation type="submission" date="2017-10" db="EMBL/GenBank/DDBJ databases">
        <title>Bacillus sp. nov., a halophilic bacterium isolated from a Keqin Lake.</title>
        <authorList>
            <person name="Wang H."/>
        </authorList>
    </citation>
    <scope>NUCLEOTIDE SEQUENCE [LARGE SCALE GENOMIC DNA]</scope>
    <source>
        <strain evidence="1 2">KCTC 13187</strain>
    </source>
</reference>
<dbReference type="AlphaFoldDB" id="A0A3A9JXM0"/>
<dbReference type="RefSeq" id="WP_110938807.1">
    <property type="nucleotide sequence ID" value="NZ_KZ614147.1"/>
</dbReference>
<dbReference type="InterPro" id="IPR019700">
    <property type="entry name" value="Sigma-G_inhibitor_Gin"/>
</dbReference>
<dbReference type="Pfam" id="PF10764">
    <property type="entry name" value="Gin"/>
    <property type="match status" value="1"/>
</dbReference>
<protein>
    <recommendedName>
        <fullName evidence="3">Inhibitor of sigma-G Gin</fullName>
    </recommendedName>
</protein>
<evidence type="ECO:0000313" key="2">
    <source>
        <dbReference type="Proteomes" id="UP000281498"/>
    </source>
</evidence>
<evidence type="ECO:0000313" key="1">
    <source>
        <dbReference type="EMBL" id="RKL65237.1"/>
    </source>
</evidence>
<proteinExistence type="predicted"/>
<accession>A0A3A9JXM0</accession>
<sequence length="75" mass="8685">MSHLLKKEDVQLNDCLICYSAKERGIHVIGSFICEECERKMVQMNVEDQSYSLIVNRLGKIRDRLRQEGNGEVQS</sequence>
<gene>
    <name evidence="1" type="ORF">CR203_21720</name>
</gene>
<dbReference type="Proteomes" id="UP000281498">
    <property type="component" value="Unassembled WGS sequence"/>
</dbReference>
<organism evidence="1 2">
    <name type="scientific">Salipaludibacillus neizhouensis</name>
    <dbReference type="NCBI Taxonomy" id="885475"/>
    <lineage>
        <taxon>Bacteria</taxon>
        <taxon>Bacillati</taxon>
        <taxon>Bacillota</taxon>
        <taxon>Bacilli</taxon>
        <taxon>Bacillales</taxon>
        <taxon>Bacillaceae</taxon>
    </lineage>
</organism>
<comment type="caution">
    <text evidence="1">The sequence shown here is derived from an EMBL/GenBank/DDBJ whole genome shotgun (WGS) entry which is preliminary data.</text>
</comment>
<keyword evidence="2" id="KW-1185">Reference proteome</keyword>
<name>A0A3A9JXM0_9BACI</name>